<accession>A0A6J7DVM7</accession>
<keyword evidence="2" id="KW-0472">Membrane</keyword>
<evidence type="ECO:0000256" key="2">
    <source>
        <dbReference type="SAM" id="Phobius"/>
    </source>
</evidence>
<feature type="transmembrane region" description="Helical" evidence="2">
    <location>
        <begin position="169"/>
        <end position="188"/>
    </location>
</feature>
<name>A0A6J7DVM7_9ZZZZ</name>
<feature type="transmembrane region" description="Helical" evidence="2">
    <location>
        <begin position="6"/>
        <end position="22"/>
    </location>
</feature>
<proteinExistence type="predicted"/>
<dbReference type="AlphaFoldDB" id="A0A6J7DVM7"/>
<organism evidence="3">
    <name type="scientific">freshwater metagenome</name>
    <dbReference type="NCBI Taxonomy" id="449393"/>
    <lineage>
        <taxon>unclassified sequences</taxon>
        <taxon>metagenomes</taxon>
        <taxon>ecological metagenomes</taxon>
    </lineage>
</organism>
<gene>
    <name evidence="3" type="ORF">UFOPK3417_00768</name>
</gene>
<evidence type="ECO:0000256" key="1">
    <source>
        <dbReference type="SAM" id="MobiDB-lite"/>
    </source>
</evidence>
<reference evidence="3" key="1">
    <citation type="submission" date="2020-05" db="EMBL/GenBank/DDBJ databases">
        <authorList>
            <person name="Chiriac C."/>
            <person name="Salcher M."/>
            <person name="Ghai R."/>
            <person name="Kavagutti S V."/>
        </authorList>
    </citation>
    <scope>NUCLEOTIDE SEQUENCE</scope>
</reference>
<evidence type="ECO:0000313" key="3">
    <source>
        <dbReference type="EMBL" id="CAB4871463.1"/>
    </source>
</evidence>
<feature type="transmembrane region" description="Helical" evidence="2">
    <location>
        <begin position="145"/>
        <end position="163"/>
    </location>
</feature>
<feature type="region of interest" description="Disordered" evidence="1">
    <location>
        <begin position="96"/>
        <end position="141"/>
    </location>
</feature>
<dbReference type="EMBL" id="CAFBLR010000057">
    <property type="protein sequence ID" value="CAB4871463.1"/>
    <property type="molecule type" value="Genomic_DNA"/>
</dbReference>
<feature type="compositionally biased region" description="Basic and acidic residues" evidence="1">
    <location>
        <begin position="126"/>
        <end position="135"/>
    </location>
</feature>
<sequence length="206" mass="22875">MQKLVLLIVGATWLVVLVPPLLRSRGENRPTSSVDLFRRNLAVLQQSAPPRINPLQSMGRPLTGSRQGLTNAYARAAMKRNPTDPRLRRVDAPLARRDGISAPTNHTAASGAHTHHSEDATAPLQRRSETRETSRHQMMRRRREQTVRTLFVFSIATAVLAFLAKSPALIYVCALGVLALFGYCAKLLRLRREAELYAAQGYSRAA</sequence>
<protein>
    <submittedName>
        <fullName evidence="3">Unannotated protein</fullName>
    </submittedName>
</protein>
<keyword evidence="2" id="KW-1133">Transmembrane helix</keyword>
<keyword evidence="2" id="KW-0812">Transmembrane</keyword>